<dbReference type="PANTHER" id="PTHR11839">
    <property type="entry name" value="UDP/ADP-SUGAR PYROPHOSPHATASE"/>
    <property type="match status" value="1"/>
</dbReference>
<dbReference type="CDD" id="cd18887">
    <property type="entry name" value="NUDIX_UGPPase_Nudt14"/>
    <property type="match status" value="1"/>
</dbReference>
<dbReference type="GO" id="GO:0019693">
    <property type="term" value="P:ribose phosphate metabolic process"/>
    <property type="evidence" value="ECO:0007669"/>
    <property type="project" value="TreeGrafter"/>
</dbReference>
<dbReference type="PANTHER" id="PTHR11839:SF15">
    <property type="entry name" value="URIDINE DIPHOSPHATE GLUCOSE PYROPHOSPHATASE NUDT14"/>
    <property type="match status" value="1"/>
</dbReference>
<sequence length="181" mass="20903">MADNKRTAEEFLTDVEIVEDVRDSLFIRPVRMKFRRGGRPIIWDLILRHNSVACILYHRQKQLLLFVKQFRPAVYVAKIRQLEENKTKKMNEIDWSKYPVSMGETIELCAGIIDKPQVSSRQHMQEEIIEECGYSVKESDLQTGIGSSGASQEIFYAEIDETMKVSEGGGVDAEKIDKIWF</sequence>
<dbReference type="EMBL" id="UYRT01078945">
    <property type="protein sequence ID" value="VDN19611.1"/>
    <property type="molecule type" value="Genomic_DNA"/>
</dbReference>
<evidence type="ECO:0000313" key="4">
    <source>
        <dbReference type="WBParaSite" id="GPUH_0001198501-mRNA-1"/>
    </source>
</evidence>
<evidence type="ECO:0000313" key="3">
    <source>
        <dbReference type="Proteomes" id="UP000271098"/>
    </source>
</evidence>
<dbReference type="InterPro" id="IPR015797">
    <property type="entry name" value="NUDIX_hydrolase-like_dom_sf"/>
</dbReference>
<protein>
    <submittedName>
        <fullName evidence="4">Nudix hydrolase domain-containing protein</fullName>
    </submittedName>
</protein>
<dbReference type="OrthoDB" id="10249920at2759"/>
<evidence type="ECO:0000313" key="2">
    <source>
        <dbReference type="EMBL" id="VDN19611.1"/>
    </source>
</evidence>
<dbReference type="Proteomes" id="UP000271098">
    <property type="component" value="Unassembled WGS sequence"/>
</dbReference>
<dbReference type="WBParaSite" id="GPUH_0001198501-mRNA-1">
    <property type="protein sequence ID" value="GPUH_0001198501-mRNA-1"/>
    <property type="gene ID" value="GPUH_0001198501"/>
</dbReference>
<reference evidence="2 3" key="2">
    <citation type="submission" date="2018-11" db="EMBL/GenBank/DDBJ databases">
        <authorList>
            <consortium name="Pathogen Informatics"/>
        </authorList>
    </citation>
    <scope>NUCLEOTIDE SEQUENCE [LARGE SCALE GENOMIC DNA]</scope>
</reference>
<reference evidence="4" key="1">
    <citation type="submission" date="2016-06" db="UniProtKB">
        <authorList>
            <consortium name="WormBaseParasite"/>
        </authorList>
    </citation>
    <scope>IDENTIFICATION</scope>
</reference>
<dbReference type="GO" id="GO:0008768">
    <property type="term" value="F:UDP-sugar diphosphatase activity"/>
    <property type="evidence" value="ECO:0007669"/>
    <property type="project" value="TreeGrafter"/>
</dbReference>
<dbReference type="AlphaFoldDB" id="A0A183DTD0"/>
<organism evidence="4">
    <name type="scientific">Gongylonema pulchrum</name>
    <dbReference type="NCBI Taxonomy" id="637853"/>
    <lineage>
        <taxon>Eukaryota</taxon>
        <taxon>Metazoa</taxon>
        <taxon>Ecdysozoa</taxon>
        <taxon>Nematoda</taxon>
        <taxon>Chromadorea</taxon>
        <taxon>Rhabditida</taxon>
        <taxon>Spirurina</taxon>
        <taxon>Spiruromorpha</taxon>
        <taxon>Spiruroidea</taxon>
        <taxon>Gongylonematidae</taxon>
        <taxon>Gongylonema</taxon>
    </lineage>
</organism>
<dbReference type="GO" id="GO:0006753">
    <property type="term" value="P:nucleoside phosphate metabolic process"/>
    <property type="evidence" value="ECO:0007669"/>
    <property type="project" value="TreeGrafter"/>
</dbReference>
<proteinExistence type="predicted"/>
<gene>
    <name evidence="2" type="ORF">GPUH_LOCUS11971</name>
</gene>
<keyword evidence="3" id="KW-1185">Reference proteome</keyword>
<name>A0A183DTD0_9BILA</name>
<dbReference type="SUPFAM" id="SSF55811">
    <property type="entry name" value="Nudix"/>
    <property type="match status" value="1"/>
</dbReference>
<dbReference type="Gene3D" id="3.90.79.10">
    <property type="entry name" value="Nucleoside Triphosphate Pyrophosphohydrolase"/>
    <property type="match status" value="1"/>
</dbReference>
<keyword evidence="1" id="KW-0378">Hydrolase</keyword>
<evidence type="ECO:0000256" key="1">
    <source>
        <dbReference type="ARBA" id="ARBA00022801"/>
    </source>
</evidence>
<accession>A0A183DTD0</accession>